<dbReference type="PIRSF" id="PIRSF005572">
    <property type="entry name" value="NifS"/>
    <property type="match status" value="1"/>
</dbReference>
<dbReference type="PANTHER" id="PTHR43586">
    <property type="entry name" value="CYSTEINE DESULFURASE"/>
    <property type="match status" value="1"/>
</dbReference>
<proteinExistence type="inferred from homology"/>
<dbReference type="PANTHER" id="PTHR43586:SF4">
    <property type="entry name" value="ISOPENICILLIN N EPIMERASE"/>
    <property type="match status" value="1"/>
</dbReference>
<comment type="cofactor">
    <cofactor evidence="1">
        <name>pyridoxal 5'-phosphate</name>
        <dbReference type="ChEBI" id="CHEBI:597326"/>
    </cofactor>
</comment>
<protein>
    <recommendedName>
        <fullName evidence="3">cysteine desulfurase</fullName>
        <ecNumber evidence="3">2.8.1.7</ecNumber>
    </recommendedName>
</protein>
<name>A0ABR5AF62_9BACL</name>
<dbReference type="EC" id="2.8.1.7" evidence="3"/>
<evidence type="ECO:0000259" key="8">
    <source>
        <dbReference type="Pfam" id="PF00266"/>
    </source>
</evidence>
<evidence type="ECO:0000256" key="4">
    <source>
        <dbReference type="ARBA" id="ARBA00022679"/>
    </source>
</evidence>
<sequence>MSDRMIYLDHAASSWPKPPEVVSAVVDAIEHHGANPGRGSHRMAIEASRIVFEARVELAALLGIGNPMNISFSMNTSEALNLAIKGFLKQNDHVICTSVEHNSVRRPLEYVKRTKNVSITYVETDVAGRLNLAAVQNAFQPNTKLLVCTHSSNLLGSINPLDALAELCKQRGVKLLVDAAQTAGTYPLDAEKLGIDMLAFPGHKGLLGPQGTGGLYVHPEIELEPLIHGGTGSQSETVEQPTVRPDRYEAGTQNVPGIVGLRAGARYVKQVGSAAIHRHEWELTQRLMEGLLGIEGATVLGPEIGHNRTGIVSFLLQGRESAEVAHILDRQFHIAVRAGHHCAPLAHQSAGTLNSGAVRASVGYSSTPEEIDALLEAVRFIRKAP</sequence>
<evidence type="ECO:0000256" key="1">
    <source>
        <dbReference type="ARBA" id="ARBA00001933"/>
    </source>
</evidence>
<dbReference type="NCBIfam" id="TIGR01977">
    <property type="entry name" value="am_tr_V_EF2568"/>
    <property type="match status" value="1"/>
</dbReference>
<evidence type="ECO:0000256" key="3">
    <source>
        <dbReference type="ARBA" id="ARBA00012239"/>
    </source>
</evidence>
<keyword evidence="5" id="KW-0663">Pyridoxal phosphate</keyword>
<dbReference type="InterPro" id="IPR015422">
    <property type="entry name" value="PyrdxlP-dep_Trfase_small"/>
</dbReference>
<reference evidence="9 10" key="1">
    <citation type="submission" date="2014-12" db="EMBL/GenBank/DDBJ databases">
        <title>Draft genome sequence of Paenibacillus kamchatkensis strain B-2647.</title>
        <authorList>
            <person name="Karlyshev A.V."/>
            <person name="Kudryashova E.B."/>
        </authorList>
    </citation>
    <scope>NUCLEOTIDE SEQUENCE [LARGE SCALE GENOMIC DNA]</scope>
    <source>
        <strain evidence="9 10">VKM B-2647</strain>
    </source>
</reference>
<dbReference type="InterPro" id="IPR010970">
    <property type="entry name" value="Cys_dSase_SufS"/>
</dbReference>
<dbReference type="InterPro" id="IPR010969">
    <property type="entry name" value="Cys_dSase-rel_unknwn_funct"/>
</dbReference>
<comment type="similarity">
    <text evidence="2">Belongs to the class-V pyridoxal-phosphate-dependent aminotransferase family. Csd subfamily.</text>
</comment>
<feature type="domain" description="Aminotransferase class V" evidence="8">
    <location>
        <begin position="6"/>
        <end position="374"/>
    </location>
</feature>
<evidence type="ECO:0000256" key="5">
    <source>
        <dbReference type="ARBA" id="ARBA00022898"/>
    </source>
</evidence>
<dbReference type="InterPro" id="IPR015424">
    <property type="entry name" value="PyrdxlP-dep_Trfase"/>
</dbReference>
<dbReference type="RefSeq" id="WP_041049098.1">
    <property type="nucleotide sequence ID" value="NZ_JXAK01000034.1"/>
</dbReference>
<dbReference type="Pfam" id="PF00266">
    <property type="entry name" value="Aminotran_5"/>
    <property type="match status" value="1"/>
</dbReference>
<dbReference type="CDD" id="cd06453">
    <property type="entry name" value="SufS_like"/>
    <property type="match status" value="1"/>
</dbReference>
<keyword evidence="4" id="KW-0808">Transferase</keyword>
<keyword evidence="10" id="KW-1185">Reference proteome</keyword>
<evidence type="ECO:0000256" key="6">
    <source>
        <dbReference type="ARBA" id="ARBA00050776"/>
    </source>
</evidence>
<dbReference type="SUPFAM" id="SSF53383">
    <property type="entry name" value="PLP-dependent transferases"/>
    <property type="match status" value="1"/>
</dbReference>
<evidence type="ECO:0000313" key="10">
    <source>
        <dbReference type="Proteomes" id="UP000031967"/>
    </source>
</evidence>
<dbReference type="Gene3D" id="3.90.1150.10">
    <property type="entry name" value="Aspartate Aminotransferase, domain 1"/>
    <property type="match status" value="1"/>
</dbReference>
<evidence type="ECO:0000256" key="2">
    <source>
        <dbReference type="ARBA" id="ARBA00010447"/>
    </source>
</evidence>
<evidence type="ECO:0000256" key="7">
    <source>
        <dbReference type="SAM" id="MobiDB-lite"/>
    </source>
</evidence>
<dbReference type="InterPro" id="IPR016454">
    <property type="entry name" value="Cysteine_dSase"/>
</dbReference>
<dbReference type="InterPro" id="IPR015421">
    <property type="entry name" value="PyrdxlP-dep_Trfase_major"/>
</dbReference>
<dbReference type="Gene3D" id="3.40.640.10">
    <property type="entry name" value="Type I PLP-dependent aspartate aminotransferase-like (Major domain)"/>
    <property type="match status" value="1"/>
</dbReference>
<accession>A0ABR5AF62</accession>
<gene>
    <name evidence="9" type="ORF">SD70_19045</name>
</gene>
<comment type="catalytic activity">
    <reaction evidence="6">
        <text>(sulfur carrier)-H + L-cysteine = (sulfur carrier)-SH + L-alanine</text>
        <dbReference type="Rhea" id="RHEA:43892"/>
        <dbReference type="Rhea" id="RHEA-COMP:14737"/>
        <dbReference type="Rhea" id="RHEA-COMP:14739"/>
        <dbReference type="ChEBI" id="CHEBI:29917"/>
        <dbReference type="ChEBI" id="CHEBI:35235"/>
        <dbReference type="ChEBI" id="CHEBI:57972"/>
        <dbReference type="ChEBI" id="CHEBI:64428"/>
        <dbReference type="EC" id="2.8.1.7"/>
    </reaction>
</comment>
<organism evidence="9 10">
    <name type="scientific">Gordoniibacillus kamchatkensis</name>
    <dbReference type="NCBI Taxonomy" id="1590651"/>
    <lineage>
        <taxon>Bacteria</taxon>
        <taxon>Bacillati</taxon>
        <taxon>Bacillota</taxon>
        <taxon>Bacilli</taxon>
        <taxon>Bacillales</taxon>
        <taxon>Paenibacillaceae</taxon>
        <taxon>Gordoniibacillus</taxon>
    </lineage>
</organism>
<dbReference type="Proteomes" id="UP000031967">
    <property type="component" value="Unassembled WGS sequence"/>
</dbReference>
<dbReference type="EMBL" id="JXAK01000034">
    <property type="protein sequence ID" value="KIL39621.1"/>
    <property type="molecule type" value="Genomic_DNA"/>
</dbReference>
<evidence type="ECO:0000313" key="9">
    <source>
        <dbReference type="EMBL" id="KIL39621.1"/>
    </source>
</evidence>
<feature type="region of interest" description="Disordered" evidence="7">
    <location>
        <begin position="228"/>
        <end position="250"/>
    </location>
</feature>
<dbReference type="InterPro" id="IPR000192">
    <property type="entry name" value="Aminotrans_V_dom"/>
</dbReference>
<comment type="caution">
    <text evidence="9">The sequence shown here is derived from an EMBL/GenBank/DDBJ whole genome shotgun (WGS) entry which is preliminary data.</text>
</comment>